<dbReference type="eggNOG" id="COG1846">
    <property type="taxonomic scope" value="Bacteria"/>
</dbReference>
<gene>
    <name evidence="5" type="ORF">STRIC_1315</name>
</gene>
<accession>G5K3E6</accession>
<reference evidence="5 6" key="1">
    <citation type="journal article" date="2014" name="Int. J. Syst. Evol. Microbiol.">
        <title>Phylogenomics and the dynamic genome evolution of the genus Streptococcus.</title>
        <authorList>
            <consortium name="The Broad Institute Genome Sequencing Platform"/>
            <person name="Richards V.P."/>
            <person name="Palmer S.R."/>
            <person name="Pavinski Bitar P.D."/>
            <person name="Qin X."/>
            <person name="Weinstock G.M."/>
            <person name="Highlander S.K."/>
            <person name="Town C.D."/>
            <person name="Burne R.A."/>
            <person name="Stanhope M.J."/>
        </authorList>
    </citation>
    <scope>NUCLEOTIDE SEQUENCE [LARGE SCALE GENOMIC DNA]</scope>
    <source>
        <strain evidence="5 6">707-05</strain>
    </source>
</reference>
<dbReference type="InterPro" id="IPR036390">
    <property type="entry name" value="WH_DNA-bd_sf"/>
</dbReference>
<evidence type="ECO:0000256" key="3">
    <source>
        <dbReference type="ARBA" id="ARBA00023163"/>
    </source>
</evidence>
<dbReference type="EMBL" id="AEUX02000006">
    <property type="protein sequence ID" value="EHI69844.1"/>
    <property type="molecule type" value="Genomic_DNA"/>
</dbReference>
<evidence type="ECO:0000256" key="1">
    <source>
        <dbReference type="ARBA" id="ARBA00023015"/>
    </source>
</evidence>
<dbReference type="AlphaFoldDB" id="G5K3E6"/>
<dbReference type="GO" id="GO:0003677">
    <property type="term" value="F:DNA binding"/>
    <property type="evidence" value="ECO:0007669"/>
    <property type="project" value="UniProtKB-KW"/>
</dbReference>
<evidence type="ECO:0000313" key="6">
    <source>
        <dbReference type="Proteomes" id="UP000003330"/>
    </source>
</evidence>
<comment type="caution">
    <text evidence="5">The sequence shown here is derived from an EMBL/GenBank/DDBJ whole genome shotgun (WGS) entry which is preliminary data.</text>
</comment>
<dbReference type="Gene3D" id="1.10.10.10">
    <property type="entry name" value="Winged helix-like DNA-binding domain superfamily/Winged helix DNA-binding domain"/>
    <property type="match status" value="1"/>
</dbReference>
<dbReference type="OrthoDB" id="1625202at2"/>
<dbReference type="InterPro" id="IPR000835">
    <property type="entry name" value="HTH_MarR-typ"/>
</dbReference>
<sequence>MHPLKEIVKQYNHLFDQQMSLFEKYARQNGLQGNSFQLLLWIYYNPQGMTQTSLCRKTRWSKQLVHATIKSWLQKDYVYLLESPKDKRVKLILLTKKGLKLSKEIIKPFEKRQTRALSTLSEDERVELLQLMSRYTSSLTEELEK</sequence>
<dbReference type="Pfam" id="PF12802">
    <property type="entry name" value="MarR_2"/>
    <property type="match status" value="1"/>
</dbReference>
<evidence type="ECO:0000313" key="5">
    <source>
        <dbReference type="EMBL" id="EHI69844.1"/>
    </source>
</evidence>
<keyword evidence="3" id="KW-0804">Transcription</keyword>
<dbReference type="SMART" id="SM00347">
    <property type="entry name" value="HTH_MARR"/>
    <property type="match status" value="1"/>
</dbReference>
<dbReference type="PROSITE" id="PS50995">
    <property type="entry name" value="HTH_MARR_2"/>
    <property type="match status" value="1"/>
</dbReference>
<dbReference type="PANTHER" id="PTHR42756">
    <property type="entry name" value="TRANSCRIPTIONAL REGULATOR, MARR"/>
    <property type="match status" value="1"/>
</dbReference>
<evidence type="ECO:0000259" key="4">
    <source>
        <dbReference type="PROSITE" id="PS50995"/>
    </source>
</evidence>
<dbReference type="Proteomes" id="UP000003330">
    <property type="component" value="Unassembled WGS sequence"/>
</dbReference>
<dbReference type="SUPFAM" id="SSF46785">
    <property type="entry name" value="Winged helix' DNA-binding domain"/>
    <property type="match status" value="1"/>
</dbReference>
<name>G5K3E6_9STRE</name>
<keyword evidence="2" id="KW-0238">DNA-binding</keyword>
<protein>
    <recommendedName>
        <fullName evidence="4">HTH marR-type domain-containing protein</fullName>
    </recommendedName>
</protein>
<feature type="domain" description="HTH marR-type" evidence="4">
    <location>
        <begin position="1"/>
        <end position="137"/>
    </location>
</feature>
<evidence type="ECO:0000256" key="2">
    <source>
        <dbReference type="ARBA" id="ARBA00023125"/>
    </source>
</evidence>
<dbReference type="RefSeq" id="WP_008089447.1">
    <property type="nucleotide sequence ID" value="NZ_AEUX02000006.1"/>
</dbReference>
<dbReference type="GO" id="GO:0003700">
    <property type="term" value="F:DNA-binding transcription factor activity"/>
    <property type="evidence" value="ECO:0007669"/>
    <property type="project" value="InterPro"/>
</dbReference>
<dbReference type="InterPro" id="IPR036388">
    <property type="entry name" value="WH-like_DNA-bd_sf"/>
</dbReference>
<keyword evidence="6" id="KW-1185">Reference proteome</keyword>
<dbReference type="PANTHER" id="PTHR42756:SF1">
    <property type="entry name" value="TRANSCRIPTIONAL REPRESSOR OF EMRAB OPERON"/>
    <property type="match status" value="1"/>
</dbReference>
<keyword evidence="1" id="KW-0805">Transcription regulation</keyword>
<dbReference type="STRING" id="764299.STRIC_1315"/>
<organism evidence="5 6">
    <name type="scientific">Streptococcus ictaluri 707-05</name>
    <dbReference type="NCBI Taxonomy" id="764299"/>
    <lineage>
        <taxon>Bacteria</taxon>
        <taxon>Bacillati</taxon>
        <taxon>Bacillota</taxon>
        <taxon>Bacilli</taxon>
        <taxon>Lactobacillales</taxon>
        <taxon>Streptococcaceae</taxon>
        <taxon>Streptococcus</taxon>
    </lineage>
</organism>
<proteinExistence type="predicted"/>